<keyword evidence="2" id="KW-1185">Reference proteome</keyword>
<proteinExistence type="predicted"/>
<evidence type="ECO:0000313" key="2">
    <source>
        <dbReference type="Proteomes" id="UP001234178"/>
    </source>
</evidence>
<evidence type="ECO:0000313" key="1">
    <source>
        <dbReference type="EMBL" id="KAK4006158.1"/>
    </source>
</evidence>
<comment type="caution">
    <text evidence="1">The sequence shown here is derived from an EMBL/GenBank/DDBJ whole genome shotgun (WGS) entry which is preliminary data.</text>
</comment>
<dbReference type="Proteomes" id="UP001234178">
    <property type="component" value="Unassembled WGS sequence"/>
</dbReference>
<protein>
    <submittedName>
        <fullName evidence="1">Uncharacterized protein</fullName>
    </submittedName>
</protein>
<gene>
    <name evidence="1" type="ORF">OUZ56_011313</name>
</gene>
<organism evidence="1 2">
    <name type="scientific">Daphnia magna</name>
    <dbReference type="NCBI Taxonomy" id="35525"/>
    <lineage>
        <taxon>Eukaryota</taxon>
        <taxon>Metazoa</taxon>
        <taxon>Ecdysozoa</taxon>
        <taxon>Arthropoda</taxon>
        <taxon>Crustacea</taxon>
        <taxon>Branchiopoda</taxon>
        <taxon>Diplostraca</taxon>
        <taxon>Cladocera</taxon>
        <taxon>Anomopoda</taxon>
        <taxon>Daphniidae</taxon>
        <taxon>Daphnia</taxon>
    </lineage>
</organism>
<accession>A0ABQ9YZU2</accession>
<name>A0ABQ9YZU2_9CRUS</name>
<sequence length="140" mass="15955">MNDRILIRKPTLKEIVEERVSVFECENHKNRVETRAANVSDNFRRRALRISKRDMYIFLRLRTSVLRAVCVRVCKSRALIMFAYDISRQRRNEGHTTTAVDIVSPYHIASVTAGCGISRALIGGPRKTVGHSVVVECRGL</sequence>
<reference evidence="1 2" key="1">
    <citation type="journal article" date="2023" name="Nucleic Acids Res.">
        <title>The hologenome of Daphnia magna reveals possible DNA methylation and microbiome-mediated evolution of the host genome.</title>
        <authorList>
            <person name="Chaturvedi A."/>
            <person name="Li X."/>
            <person name="Dhandapani V."/>
            <person name="Marshall H."/>
            <person name="Kissane S."/>
            <person name="Cuenca-Cambronero M."/>
            <person name="Asole G."/>
            <person name="Calvet F."/>
            <person name="Ruiz-Romero M."/>
            <person name="Marangio P."/>
            <person name="Guigo R."/>
            <person name="Rago D."/>
            <person name="Mirbahai L."/>
            <person name="Eastwood N."/>
            <person name="Colbourne J.K."/>
            <person name="Zhou J."/>
            <person name="Mallon E."/>
            <person name="Orsini L."/>
        </authorList>
    </citation>
    <scope>NUCLEOTIDE SEQUENCE [LARGE SCALE GENOMIC DNA]</scope>
    <source>
        <strain evidence="1">LRV0_1</strain>
    </source>
</reference>
<dbReference type="EMBL" id="JAOYFB010000002">
    <property type="protein sequence ID" value="KAK4006158.1"/>
    <property type="molecule type" value="Genomic_DNA"/>
</dbReference>